<dbReference type="InterPro" id="IPR001789">
    <property type="entry name" value="Sig_transdc_resp-reg_receiver"/>
</dbReference>
<dbReference type="PANTHER" id="PTHR44591">
    <property type="entry name" value="STRESS RESPONSE REGULATOR PROTEIN 1"/>
    <property type="match status" value="1"/>
</dbReference>
<sequence length="128" mass="14125">MSLREKLKILVVDDMAVSRGLLTQALDQLGIRNYDYVSNGQEAMQYLGRTPVHLVISDYNMPEMDGLGLLRAIRSTAATAKTGFIMVTGSEDATVIQQGAQLGMNNFLKKPFTAANLRECIEKVFGRL</sequence>
<dbReference type="Gene3D" id="3.40.50.2300">
    <property type="match status" value="1"/>
</dbReference>
<accession>A0ABV7GT03</accession>
<feature type="modified residue" description="4-aspartylphosphate" evidence="2">
    <location>
        <position position="58"/>
    </location>
</feature>
<evidence type="ECO:0000256" key="1">
    <source>
        <dbReference type="ARBA" id="ARBA00022553"/>
    </source>
</evidence>
<dbReference type="SUPFAM" id="SSF52172">
    <property type="entry name" value="CheY-like"/>
    <property type="match status" value="1"/>
</dbReference>
<dbReference type="Proteomes" id="UP001595632">
    <property type="component" value="Unassembled WGS sequence"/>
</dbReference>
<evidence type="ECO:0000259" key="3">
    <source>
        <dbReference type="PROSITE" id="PS50110"/>
    </source>
</evidence>
<keyword evidence="1 2" id="KW-0597">Phosphoprotein</keyword>
<proteinExistence type="predicted"/>
<evidence type="ECO:0000256" key="2">
    <source>
        <dbReference type="PROSITE-ProRule" id="PRU00169"/>
    </source>
</evidence>
<comment type="caution">
    <text evidence="4">The sequence shown here is derived from an EMBL/GenBank/DDBJ whole genome shotgun (WGS) entry which is preliminary data.</text>
</comment>
<name>A0ABV7GT03_9RHOB</name>
<gene>
    <name evidence="4" type="ORF">ACFOGP_12160</name>
</gene>
<dbReference type="SMART" id="SM00448">
    <property type="entry name" value="REC"/>
    <property type="match status" value="1"/>
</dbReference>
<feature type="domain" description="Response regulatory" evidence="3">
    <location>
        <begin position="8"/>
        <end position="125"/>
    </location>
</feature>
<reference evidence="5" key="1">
    <citation type="journal article" date="2019" name="Int. J. Syst. Evol. Microbiol.">
        <title>The Global Catalogue of Microorganisms (GCM) 10K type strain sequencing project: providing services to taxonomists for standard genome sequencing and annotation.</title>
        <authorList>
            <consortium name="The Broad Institute Genomics Platform"/>
            <consortium name="The Broad Institute Genome Sequencing Center for Infectious Disease"/>
            <person name="Wu L."/>
            <person name="Ma J."/>
        </authorList>
    </citation>
    <scope>NUCLEOTIDE SEQUENCE [LARGE SCALE GENOMIC DNA]</scope>
    <source>
        <strain evidence="5">KCTC 52366</strain>
    </source>
</reference>
<organism evidence="4 5">
    <name type="scientific">Psychromarinibacter halotolerans</name>
    <dbReference type="NCBI Taxonomy" id="1775175"/>
    <lineage>
        <taxon>Bacteria</taxon>
        <taxon>Pseudomonadati</taxon>
        <taxon>Pseudomonadota</taxon>
        <taxon>Alphaproteobacteria</taxon>
        <taxon>Rhodobacterales</taxon>
        <taxon>Paracoccaceae</taxon>
        <taxon>Psychromarinibacter</taxon>
    </lineage>
</organism>
<dbReference type="Pfam" id="PF00072">
    <property type="entry name" value="Response_reg"/>
    <property type="match status" value="1"/>
</dbReference>
<keyword evidence="5" id="KW-1185">Reference proteome</keyword>
<dbReference type="PANTHER" id="PTHR44591:SF23">
    <property type="entry name" value="CHEY SUBFAMILY"/>
    <property type="match status" value="1"/>
</dbReference>
<evidence type="ECO:0000313" key="4">
    <source>
        <dbReference type="EMBL" id="MFC3143468.1"/>
    </source>
</evidence>
<dbReference type="RefSeq" id="WP_275630757.1">
    <property type="nucleotide sequence ID" value="NZ_JARGYD010000001.1"/>
</dbReference>
<dbReference type="InterPro" id="IPR011006">
    <property type="entry name" value="CheY-like_superfamily"/>
</dbReference>
<dbReference type="EMBL" id="JBHRTB010000010">
    <property type="protein sequence ID" value="MFC3143468.1"/>
    <property type="molecule type" value="Genomic_DNA"/>
</dbReference>
<evidence type="ECO:0000313" key="5">
    <source>
        <dbReference type="Proteomes" id="UP001595632"/>
    </source>
</evidence>
<dbReference type="PROSITE" id="PS50110">
    <property type="entry name" value="RESPONSE_REGULATORY"/>
    <property type="match status" value="1"/>
</dbReference>
<protein>
    <submittedName>
        <fullName evidence="4">Response regulator</fullName>
    </submittedName>
</protein>
<dbReference type="InterPro" id="IPR050595">
    <property type="entry name" value="Bact_response_regulator"/>
</dbReference>